<proteinExistence type="predicted"/>
<dbReference type="PANTHER" id="PTHR42686:SF1">
    <property type="entry name" value="GH17980P-RELATED"/>
    <property type="match status" value="1"/>
</dbReference>
<organism evidence="2">
    <name type="scientific">Thermogemmatispora argillosa</name>
    <dbReference type="NCBI Taxonomy" id="2045280"/>
    <lineage>
        <taxon>Bacteria</taxon>
        <taxon>Bacillati</taxon>
        <taxon>Chloroflexota</taxon>
        <taxon>Ktedonobacteria</taxon>
        <taxon>Thermogemmatisporales</taxon>
        <taxon>Thermogemmatisporaceae</taxon>
        <taxon>Thermogemmatispora</taxon>
    </lineage>
</organism>
<evidence type="ECO:0000259" key="1">
    <source>
        <dbReference type="Pfam" id="PF00248"/>
    </source>
</evidence>
<dbReference type="SUPFAM" id="SSF51430">
    <property type="entry name" value="NAD(P)-linked oxidoreductase"/>
    <property type="match status" value="1"/>
</dbReference>
<evidence type="ECO:0000313" key="2">
    <source>
        <dbReference type="EMBL" id="BBH93180.1"/>
    </source>
</evidence>
<dbReference type="GO" id="GO:0016491">
    <property type="term" value="F:oxidoreductase activity"/>
    <property type="evidence" value="ECO:0007669"/>
    <property type="project" value="InterPro"/>
</dbReference>
<dbReference type="CDD" id="cd19090">
    <property type="entry name" value="AKR_AKR15A-like"/>
    <property type="match status" value="1"/>
</dbReference>
<dbReference type="InterPro" id="IPR020471">
    <property type="entry name" value="AKR"/>
</dbReference>
<reference evidence="2" key="1">
    <citation type="submission" date="2018-12" db="EMBL/GenBank/DDBJ databases">
        <title>Novel natural products biosynthetic potential of the class Ktedonobacteria.</title>
        <authorList>
            <person name="Zheng Y."/>
            <person name="Saitou A."/>
            <person name="Wang C.M."/>
            <person name="Toyoda A."/>
            <person name="Minakuchi Y."/>
            <person name="Sekiguchi Y."/>
            <person name="Ueda K."/>
            <person name="Takano H."/>
            <person name="Sakai Y."/>
            <person name="Yokota A."/>
            <person name="Yabe S."/>
        </authorList>
    </citation>
    <scope>NUCLEOTIDE SEQUENCE</scope>
    <source>
        <strain evidence="2">A3-2</strain>
    </source>
</reference>
<dbReference type="Pfam" id="PF00248">
    <property type="entry name" value="Aldo_ket_red"/>
    <property type="match status" value="1"/>
</dbReference>
<sequence length="325" mass="35190">MSSETGAAASLPRRALGTTGLQVTPLCIGCAPLGNMPETFAYEVPEDRALATIRAVFASPINFVDTAAAYGDGESERRIGIVLRELGGLPAGFVLATKADRNLQTGEFSGPQMRRSVERSLRLLGLERLQLVYLHDPEYIPDPSQDPFEVMMAPGGPVEVLLQLKEEGLIEHLGIAGGPIEMMTRFVETGLFEAAISHNRYTLLNREADRFWDLCRSRGVATLNAAPYGSGLLAKGPEAYPRYMYGAASAELLAKARRMQAACARYGVPLAAAALQFSLRDERIVSTIVGVTRPERIAETLALAQLPVPDALWQELEAIYQGQSA</sequence>
<dbReference type="EMBL" id="AP019377">
    <property type="protein sequence ID" value="BBH93180.1"/>
    <property type="molecule type" value="Genomic_DNA"/>
</dbReference>
<dbReference type="PANTHER" id="PTHR42686">
    <property type="entry name" value="GH17980P-RELATED"/>
    <property type="match status" value="1"/>
</dbReference>
<gene>
    <name evidence="2" type="ORF">KTA_13790</name>
</gene>
<dbReference type="Gene3D" id="3.20.20.100">
    <property type="entry name" value="NADP-dependent oxidoreductase domain"/>
    <property type="match status" value="1"/>
</dbReference>
<dbReference type="InterPro" id="IPR023210">
    <property type="entry name" value="NADP_OxRdtase_dom"/>
</dbReference>
<dbReference type="GO" id="GO:0005829">
    <property type="term" value="C:cytosol"/>
    <property type="evidence" value="ECO:0007669"/>
    <property type="project" value="TreeGrafter"/>
</dbReference>
<protein>
    <submittedName>
        <fullName evidence="2">Oxidoreductase</fullName>
    </submittedName>
</protein>
<accession>A0A455SZQ8</accession>
<name>A0A455SZQ8_9CHLR</name>
<feature type="domain" description="NADP-dependent oxidoreductase" evidence="1">
    <location>
        <begin position="26"/>
        <end position="320"/>
    </location>
</feature>
<dbReference type="AlphaFoldDB" id="A0A455SZQ8"/>
<dbReference type="InterPro" id="IPR036812">
    <property type="entry name" value="NAD(P)_OxRdtase_dom_sf"/>
</dbReference>